<dbReference type="AlphaFoldDB" id="A0A2Z6RY28"/>
<comment type="caution">
    <text evidence="2">The sequence shown here is derived from an EMBL/GenBank/DDBJ whole genome shotgun (WGS) entry which is preliminary data.</text>
</comment>
<dbReference type="EMBL" id="BEXD01003724">
    <property type="protein sequence ID" value="GBC01840.1"/>
    <property type="molecule type" value="Genomic_DNA"/>
</dbReference>
<evidence type="ECO:0000256" key="1">
    <source>
        <dbReference type="SAM" id="MobiDB-lite"/>
    </source>
</evidence>
<organism evidence="2 4">
    <name type="scientific">Rhizophagus clarus</name>
    <dbReference type="NCBI Taxonomy" id="94130"/>
    <lineage>
        <taxon>Eukaryota</taxon>
        <taxon>Fungi</taxon>
        <taxon>Fungi incertae sedis</taxon>
        <taxon>Mucoromycota</taxon>
        <taxon>Glomeromycotina</taxon>
        <taxon>Glomeromycetes</taxon>
        <taxon>Glomerales</taxon>
        <taxon>Glomeraceae</taxon>
        <taxon>Rhizophagus</taxon>
    </lineage>
</organism>
<evidence type="ECO:0000313" key="4">
    <source>
        <dbReference type="Proteomes" id="UP000247702"/>
    </source>
</evidence>
<gene>
    <name evidence="3" type="ORF">RCL2_001413800</name>
    <name evidence="2" type="ORF">RclHR1_04350016</name>
</gene>
<evidence type="ECO:0000313" key="3">
    <source>
        <dbReference type="EMBL" id="GES87120.1"/>
    </source>
</evidence>
<accession>A0A2Z6RY28</accession>
<name>A0A2Z6RY28_9GLOM</name>
<reference evidence="3" key="2">
    <citation type="submission" date="2019-10" db="EMBL/GenBank/DDBJ databases">
        <title>Conservation and host-specific expression of non-tandemly repeated heterogenous ribosome RNA gene in arbuscular mycorrhizal fungi.</title>
        <authorList>
            <person name="Maeda T."/>
            <person name="Kobayashi Y."/>
            <person name="Nakagawa T."/>
            <person name="Ezawa T."/>
            <person name="Yamaguchi K."/>
            <person name="Bino T."/>
            <person name="Nishimoto Y."/>
            <person name="Shigenobu S."/>
            <person name="Kawaguchi M."/>
        </authorList>
    </citation>
    <scope>NUCLEOTIDE SEQUENCE</scope>
    <source>
        <strain evidence="3">HR1</strain>
    </source>
</reference>
<keyword evidence="4" id="KW-1185">Reference proteome</keyword>
<protein>
    <submittedName>
        <fullName evidence="2">Uncharacterized protein</fullName>
    </submittedName>
</protein>
<dbReference type="Proteomes" id="UP000247702">
    <property type="component" value="Unassembled WGS sequence"/>
</dbReference>
<feature type="region of interest" description="Disordered" evidence="1">
    <location>
        <begin position="62"/>
        <end position="84"/>
    </location>
</feature>
<sequence length="109" mass="12895">MQVYLFDYLIHQNNLMKLTLYRVELIDDVNLFNDSMSEGAYIVNVLAPILACFFNKKKKDYGDTQDMRTRCNSSKKDDKRRSSEKKIKTIIFMREEDRKFSVTEVSGLH</sequence>
<dbReference type="EMBL" id="BLAL01000162">
    <property type="protein sequence ID" value="GES87120.1"/>
    <property type="molecule type" value="Genomic_DNA"/>
</dbReference>
<proteinExistence type="predicted"/>
<dbReference type="Proteomes" id="UP000615446">
    <property type="component" value="Unassembled WGS sequence"/>
</dbReference>
<reference evidence="2 4" key="1">
    <citation type="submission" date="2017-11" db="EMBL/GenBank/DDBJ databases">
        <title>The genome of Rhizophagus clarus HR1 reveals common genetic basis of auxotrophy among arbuscular mycorrhizal fungi.</title>
        <authorList>
            <person name="Kobayashi Y."/>
        </authorList>
    </citation>
    <scope>NUCLEOTIDE SEQUENCE [LARGE SCALE GENOMIC DNA]</scope>
    <source>
        <strain evidence="2 4">HR1</strain>
    </source>
</reference>
<evidence type="ECO:0000313" key="2">
    <source>
        <dbReference type="EMBL" id="GBC01840.1"/>
    </source>
</evidence>